<feature type="transmembrane region" description="Helical" evidence="1">
    <location>
        <begin position="45"/>
        <end position="63"/>
    </location>
</feature>
<dbReference type="AlphaFoldDB" id="A0A923LP17"/>
<dbReference type="RefSeq" id="WP_178051520.1">
    <property type="nucleotide sequence ID" value="NZ_JACOPH010000002.1"/>
</dbReference>
<keyword evidence="1" id="KW-0472">Membrane</keyword>
<gene>
    <name evidence="2" type="ORF">H8S17_04490</name>
</gene>
<evidence type="ECO:0000313" key="2">
    <source>
        <dbReference type="EMBL" id="MBC5713479.1"/>
    </source>
</evidence>
<name>A0A923LP17_9FIRM</name>
<comment type="caution">
    <text evidence="2">The sequence shown here is derived from an EMBL/GenBank/DDBJ whole genome shotgun (WGS) entry which is preliminary data.</text>
</comment>
<keyword evidence="1" id="KW-1133">Transmembrane helix</keyword>
<dbReference type="Proteomes" id="UP000606720">
    <property type="component" value="Unassembled WGS sequence"/>
</dbReference>
<accession>A0A923LP17</accession>
<keyword evidence="3" id="KW-1185">Reference proteome</keyword>
<reference evidence="2" key="1">
    <citation type="submission" date="2020-08" db="EMBL/GenBank/DDBJ databases">
        <title>Genome public.</title>
        <authorList>
            <person name="Liu C."/>
            <person name="Sun Q."/>
        </authorList>
    </citation>
    <scope>NUCLEOTIDE SEQUENCE</scope>
    <source>
        <strain evidence="2">BX1005</strain>
    </source>
</reference>
<organism evidence="2 3">
    <name type="scientific">Roseburia zhanii</name>
    <dbReference type="NCBI Taxonomy" id="2763064"/>
    <lineage>
        <taxon>Bacteria</taxon>
        <taxon>Bacillati</taxon>
        <taxon>Bacillota</taxon>
        <taxon>Clostridia</taxon>
        <taxon>Lachnospirales</taxon>
        <taxon>Lachnospiraceae</taxon>
        <taxon>Roseburia</taxon>
    </lineage>
</organism>
<evidence type="ECO:0000256" key="1">
    <source>
        <dbReference type="SAM" id="Phobius"/>
    </source>
</evidence>
<protein>
    <submittedName>
        <fullName evidence="2">Uncharacterized protein</fullName>
    </submittedName>
</protein>
<evidence type="ECO:0000313" key="3">
    <source>
        <dbReference type="Proteomes" id="UP000606720"/>
    </source>
</evidence>
<dbReference type="EMBL" id="JACOPH010000002">
    <property type="protein sequence ID" value="MBC5713479.1"/>
    <property type="molecule type" value="Genomic_DNA"/>
</dbReference>
<sequence length="80" mass="9076">MENRKIQHRKKMAAPIIIAVLLILWYIGMAIACFCIPEIPFIFKILMAIIPAAISGVISFVLAERIKEIRSGEEDDLSKY</sequence>
<feature type="transmembrane region" description="Helical" evidence="1">
    <location>
        <begin position="12"/>
        <end position="39"/>
    </location>
</feature>
<dbReference type="PROSITE" id="PS51257">
    <property type="entry name" value="PROKAR_LIPOPROTEIN"/>
    <property type="match status" value="1"/>
</dbReference>
<keyword evidence="1" id="KW-0812">Transmembrane</keyword>
<proteinExistence type="predicted"/>